<accession>A0A9W6RNL1</accession>
<dbReference type="Proteomes" id="UP001165135">
    <property type="component" value="Unassembled WGS sequence"/>
</dbReference>
<dbReference type="CDD" id="cd00009">
    <property type="entry name" value="AAA"/>
    <property type="match status" value="1"/>
</dbReference>
<evidence type="ECO:0000256" key="1">
    <source>
        <dbReference type="SAM" id="MobiDB-lite"/>
    </source>
</evidence>
<comment type="caution">
    <text evidence="3">The sequence shown here is derived from an EMBL/GenBank/DDBJ whole genome shotgun (WGS) entry which is preliminary data.</text>
</comment>
<sequence length="426" mass="43490">MTSPAIPTTTACGPVGFAARTTPTGRLGQGELRRQVAAHLTATPGAHTPGQIARALGNRSSGAVANALETLTASGHAAQVNTKPRRFTATPTTADAAKGTSPPRHHTTGGGSSSGTAGGPSPGSPSASPPSPGATSSESGGTGAPAAAPAGKPASGSGGKPAGGVVRRPNGQAYHPRVLADLADVDALRRLRKAHIPALLYGPPGTGKTSLVEAAFDDLITVAGDGDTAVADFVGEYTQTKAGTYEFVYGPLVTAMTEGRCLFIDDATLISPKVLAVVYPAMDGRRQITVKAHTGETITAKDGFYVIAGHNPGVHGAVLTDALASRFSAQIRVSTDYDLARTLKIDSRAIKVARNLSARAEAGVIGWAPQLRELIAYQKIARVLGVEAAVANLIGIVPEEDRDEAAEVIRSVYGQKITPLALGRQL</sequence>
<dbReference type="InterPro" id="IPR027417">
    <property type="entry name" value="P-loop_NTPase"/>
</dbReference>
<dbReference type="InterPro" id="IPR011704">
    <property type="entry name" value="ATPase_dyneun-rel_AAA"/>
</dbReference>
<dbReference type="PANTHER" id="PTHR42759:SF1">
    <property type="entry name" value="MAGNESIUM-CHELATASE SUBUNIT CHLD"/>
    <property type="match status" value="1"/>
</dbReference>
<organism evidence="3 4">
    <name type="scientific">Actinoallomurus iriomotensis</name>
    <dbReference type="NCBI Taxonomy" id="478107"/>
    <lineage>
        <taxon>Bacteria</taxon>
        <taxon>Bacillati</taxon>
        <taxon>Actinomycetota</taxon>
        <taxon>Actinomycetes</taxon>
        <taxon>Streptosporangiales</taxon>
        <taxon>Thermomonosporaceae</taxon>
        <taxon>Actinoallomurus</taxon>
    </lineage>
</organism>
<dbReference type="InterPro" id="IPR050764">
    <property type="entry name" value="CbbQ/NirQ/NorQ/GpvN"/>
</dbReference>
<dbReference type="Gene3D" id="3.40.50.300">
    <property type="entry name" value="P-loop containing nucleotide triphosphate hydrolases"/>
    <property type="match status" value="1"/>
</dbReference>
<dbReference type="SUPFAM" id="SSF52540">
    <property type="entry name" value="P-loop containing nucleoside triphosphate hydrolases"/>
    <property type="match status" value="1"/>
</dbReference>
<feature type="region of interest" description="Disordered" evidence="1">
    <location>
        <begin position="75"/>
        <end position="171"/>
    </location>
</feature>
<gene>
    <name evidence="3" type="ORF">Airi01_074530</name>
</gene>
<dbReference type="Pfam" id="PF07728">
    <property type="entry name" value="AAA_5"/>
    <property type="match status" value="1"/>
</dbReference>
<dbReference type="AlphaFoldDB" id="A0A9W6RNL1"/>
<evidence type="ECO:0000313" key="4">
    <source>
        <dbReference type="Proteomes" id="UP001165135"/>
    </source>
</evidence>
<feature type="domain" description="ATPase dynein-related AAA" evidence="2">
    <location>
        <begin position="199"/>
        <end position="327"/>
    </location>
</feature>
<protein>
    <recommendedName>
        <fullName evidence="2">ATPase dynein-related AAA domain-containing protein</fullName>
    </recommendedName>
</protein>
<dbReference type="GO" id="GO:0016887">
    <property type="term" value="F:ATP hydrolysis activity"/>
    <property type="evidence" value="ECO:0007669"/>
    <property type="project" value="InterPro"/>
</dbReference>
<dbReference type="GO" id="GO:0005524">
    <property type="term" value="F:ATP binding"/>
    <property type="evidence" value="ECO:0007669"/>
    <property type="project" value="InterPro"/>
</dbReference>
<evidence type="ECO:0000259" key="2">
    <source>
        <dbReference type="Pfam" id="PF07728"/>
    </source>
</evidence>
<name>A0A9W6RNL1_9ACTN</name>
<dbReference type="EMBL" id="BSTJ01000011">
    <property type="protein sequence ID" value="GLY79186.1"/>
    <property type="molecule type" value="Genomic_DNA"/>
</dbReference>
<reference evidence="3" key="1">
    <citation type="submission" date="2023-03" db="EMBL/GenBank/DDBJ databases">
        <title>Actinoallomurus iriomotensis NBRC 103681.</title>
        <authorList>
            <person name="Ichikawa N."/>
            <person name="Sato H."/>
            <person name="Tonouchi N."/>
        </authorList>
    </citation>
    <scope>NUCLEOTIDE SEQUENCE</scope>
    <source>
        <strain evidence="3">NBRC 103681</strain>
    </source>
</reference>
<evidence type="ECO:0000313" key="3">
    <source>
        <dbReference type="EMBL" id="GLY79186.1"/>
    </source>
</evidence>
<proteinExistence type="predicted"/>
<feature type="compositionally biased region" description="Gly residues" evidence="1">
    <location>
        <begin position="108"/>
        <end position="121"/>
    </location>
</feature>
<dbReference type="PANTHER" id="PTHR42759">
    <property type="entry name" value="MOXR FAMILY PROTEIN"/>
    <property type="match status" value="1"/>
</dbReference>
<feature type="compositionally biased region" description="Low complexity" evidence="1">
    <location>
        <begin position="133"/>
        <end position="155"/>
    </location>
</feature>